<evidence type="ECO:0000256" key="3">
    <source>
        <dbReference type="PIRSR" id="PIRSR000509-1"/>
    </source>
</evidence>
<dbReference type="AlphaFoldDB" id="A0A1V6US19"/>
<evidence type="ECO:0008006" key="6">
    <source>
        <dbReference type="Google" id="ProtNLM"/>
    </source>
</evidence>
<evidence type="ECO:0000256" key="1">
    <source>
        <dbReference type="ARBA" id="ARBA00010209"/>
    </source>
</evidence>
<dbReference type="Pfam" id="PF11991">
    <property type="entry name" value="Trp_DMAT"/>
    <property type="match status" value="1"/>
</dbReference>
<feature type="binding site" evidence="3">
    <location>
        <position position="357"/>
    </location>
    <ligand>
        <name>dimethylallyl diphosphate</name>
        <dbReference type="ChEBI" id="CHEBI:57623"/>
    </ligand>
</feature>
<dbReference type="InterPro" id="IPR033964">
    <property type="entry name" value="ABBA"/>
</dbReference>
<dbReference type="GO" id="GO:0016765">
    <property type="term" value="F:transferase activity, transferring alkyl or aryl (other than methyl) groups"/>
    <property type="evidence" value="ECO:0007669"/>
    <property type="project" value="InterPro"/>
</dbReference>
<feature type="binding site" evidence="3">
    <location>
        <position position="101"/>
    </location>
    <ligand>
        <name>L-tryptophan</name>
        <dbReference type="ChEBI" id="CHEBI:57912"/>
    </ligand>
</feature>
<dbReference type="GO" id="GO:0009820">
    <property type="term" value="P:alkaloid metabolic process"/>
    <property type="evidence" value="ECO:0007669"/>
    <property type="project" value="InterPro"/>
</dbReference>
<gene>
    <name evidence="4" type="ORF">PENCOP_c005G00481</name>
</gene>
<evidence type="ECO:0000256" key="2">
    <source>
        <dbReference type="ARBA" id="ARBA00022679"/>
    </source>
</evidence>
<dbReference type="PANTHER" id="PTHR40627">
    <property type="entry name" value="INDOLE PRENYLTRANSFERASE TDIB-RELATED"/>
    <property type="match status" value="1"/>
</dbReference>
<sequence length="445" mass="50433">MAIETAQNQVPLGMIAKGASTSPISTTFDVLSRYYLFTDSHQRAWWEKTGRLFDKILASAGYNPARRLEALTFYSQVLIPQLGPYPYEFHSAITRSGLPVEFSVNYQQKGDVDPVVRIGFEPVAAVSGTEQDPYNQKPPVNLLNELEKLNIPGFDPELFRYFLDAHTVNAHERGLLKEKKIEGSNLTSQAAFGFDMKEKTISVKGYTFPAIKCNVNEKGFGNFIAESIQPLAAQMGPIPSFDMVHDYLNETNGYSQFAFWSFDCVYPAQSRLKLYSSHNSVVWSKVEEIWTLGGRAKSPVVHQGLEYLKELWQLTKLSEGHRDFNGGFDDGKDSTSSPMVWNYEMKKGEASPLTKFYFPIHGESDHNVITGLAEFLSRIGLSKYGDNYEATVQHYFPERDLSKTARLTSWISFAYTEKTGVYLSVYYHSSDEYPWLKLEEAEQSN</sequence>
<accession>A0A1V6US19</accession>
<feature type="binding site" evidence="3">
    <location>
        <position position="206"/>
    </location>
    <ligand>
        <name>dimethylallyl diphosphate</name>
        <dbReference type="ChEBI" id="CHEBI:57623"/>
    </ligand>
</feature>
<dbReference type="EMBL" id="MDDG01000005">
    <property type="protein sequence ID" value="OQE41216.1"/>
    <property type="molecule type" value="Genomic_DNA"/>
</dbReference>
<name>A0A1V6US19_9EURO</name>
<protein>
    <recommendedName>
        <fullName evidence="6">Aromatic prenyltransferase (DMATS family)</fullName>
    </recommendedName>
</protein>
<dbReference type="PANTHER" id="PTHR40627:SF3">
    <property type="entry name" value="PRENYLTRANSFERASE ASQH2-RELATED"/>
    <property type="match status" value="1"/>
</dbReference>
<dbReference type="NCBIfam" id="TIGR03429">
    <property type="entry name" value="arom_pren_DMATS"/>
    <property type="match status" value="1"/>
</dbReference>
<feature type="binding site" evidence="3">
    <location>
        <position position="426"/>
    </location>
    <ligand>
        <name>dimethylallyl diphosphate</name>
        <dbReference type="ChEBI" id="CHEBI:57623"/>
    </ligand>
</feature>
<dbReference type="InterPro" id="IPR012148">
    <property type="entry name" value="ABBA_DMATS-like"/>
</dbReference>
<dbReference type="SFLD" id="SFLDS00036">
    <property type="entry name" value="Aromatic_Prenyltransferase"/>
    <property type="match status" value="1"/>
</dbReference>
<feature type="binding site" evidence="3">
    <location>
        <position position="422"/>
    </location>
    <ligand>
        <name>dimethylallyl diphosphate</name>
        <dbReference type="ChEBI" id="CHEBI:57623"/>
    </ligand>
</feature>
<feature type="binding site" evidence="3">
    <location>
        <position position="271"/>
    </location>
    <ligand>
        <name>dimethylallyl diphosphate</name>
        <dbReference type="ChEBI" id="CHEBI:57623"/>
    </ligand>
</feature>
<feature type="binding site" evidence="3">
    <location>
        <position position="275"/>
    </location>
    <ligand>
        <name>dimethylallyl diphosphate</name>
        <dbReference type="ChEBI" id="CHEBI:57623"/>
    </ligand>
</feature>
<proteinExistence type="inferred from homology"/>
<evidence type="ECO:0000313" key="4">
    <source>
        <dbReference type="EMBL" id="OQE41216.1"/>
    </source>
</evidence>
<organism evidence="4 5">
    <name type="scientific">Penicillium coprophilum</name>
    <dbReference type="NCBI Taxonomy" id="36646"/>
    <lineage>
        <taxon>Eukaryota</taxon>
        <taxon>Fungi</taxon>
        <taxon>Dikarya</taxon>
        <taxon>Ascomycota</taxon>
        <taxon>Pezizomycotina</taxon>
        <taxon>Eurotiomycetes</taxon>
        <taxon>Eurotiomycetidae</taxon>
        <taxon>Eurotiales</taxon>
        <taxon>Aspergillaceae</taxon>
        <taxon>Penicillium</taxon>
    </lineage>
</organism>
<dbReference type="Proteomes" id="UP000191500">
    <property type="component" value="Unassembled WGS sequence"/>
</dbReference>
<dbReference type="SFLD" id="SFLDG01162">
    <property type="entry name" value="I"/>
    <property type="match status" value="1"/>
</dbReference>
<keyword evidence="5" id="KW-1185">Reference proteome</keyword>
<dbReference type="InterPro" id="IPR017795">
    <property type="entry name" value="ABBA_NscD-like"/>
</dbReference>
<dbReference type="PIRSF" id="PIRSF000509">
    <property type="entry name" value="Trp_DMAT"/>
    <property type="match status" value="1"/>
</dbReference>
<reference evidence="5" key="1">
    <citation type="journal article" date="2017" name="Nat. Microbiol.">
        <title>Global analysis of biosynthetic gene clusters reveals vast potential of secondary metabolite production in Penicillium species.</title>
        <authorList>
            <person name="Nielsen J.C."/>
            <person name="Grijseels S."/>
            <person name="Prigent S."/>
            <person name="Ji B."/>
            <person name="Dainat J."/>
            <person name="Nielsen K.F."/>
            <person name="Frisvad J.C."/>
            <person name="Workman M."/>
            <person name="Nielsen J."/>
        </authorList>
    </citation>
    <scope>NUCLEOTIDE SEQUENCE [LARGE SCALE GENOMIC DNA]</scope>
    <source>
        <strain evidence="5">IBT 31321</strain>
    </source>
</reference>
<feature type="binding site" evidence="3">
    <location>
        <position position="204"/>
    </location>
    <ligand>
        <name>dimethylallyl diphosphate</name>
        <dbReference type="ChEBI" id="CHEBI:57623"/>
    </ligand>
</feature>
<keyword evidence="2" id="KW-0808">Transferase</keyword>
<feature type="binding site" evidence="3">
    <location>
        <position position="117"/>
    </location>
    <ligand>
        <name>dimethylallyl diphosphate</name>
        <dbReference type="ChEBI" id="CHEBI:57623"/>
    </ligand>
</feature>
<dbReference type="CDD" id="cd13929">
    <property type="entry name" value="PT-DMATS_CymD"/>
    <property type="match status" value="1"/>
</dbReference>
<evidence type="ECO:0000313" key="5">
    <source>
        <dbReference type="Proteomes" id="UP000191500"/>
    </source>
</evidence>
<feature type="binding site" evidence="3">
    <location>
        <position position="273"/>
    </location>
    <ligand>
        <name>dimethylallyl diphosphate</name>
        <dbReference type="ChEBI" id="CHEBI:57623"/>
    </ligand>
</feature>
<comment type="caution">
    <text evidence="4">The sequence shown here is derived from an EMBL/GenBank/DDBJ whole genome shotgun (WGS) entry which is preliminary data.</text>
</comment>
<comment type="similarity">
    <text evidence="1">Belongs to the tryptophan dimethylallyltransferase family.</text>
</comment>